<proteinExistence type="predicted"/>
<evidence type="ECO:0000256" key="1">
    <source>
        <dbReference type="ARBA" id="ARBA00022737"/>
    </source>
</evidence>
<feature type="repeat" description="ANK" evidence="3">
    <location>
        <begin position="344"/>
        <end position="376"/>
    </location>
</feature>
<dbReference type="EMBL" id="NEVH01012088">
    <property type="protein sequence ID" value="PNF30506.1"/>
    <property type="molecule type" value="Genomic_DNA"/>
</dbReference>
<sequence>MYKLAGSDPILAEFIQGGGEILRSEIHKPIDSTRNKEDLPDQWKESIIVPINKKGDETDADLYVHYGFMLMLDEDGLQKPQRFLYSRVFINEYMKPSKLREHLQIVHTQNAIEIEALLKTKYLIEKWDGEHLINVYNNLGKTALHEAAQNCCHRTVNYLLQHGADVNQIKRSDWTPLMLASTKLGSMALQTVHVLLNHEADPYIVNKDGWTALHIACKIGHCDIVKLLIENFPALVNIHSTNGRYPLHTASLNGHGSIVSLLLKYNSSAVSARDLCGVTPLMDSCQGNHDSVALVLLKCGASVTESDNMGLTCLHVAAQTGSCKVIRMLIEDFNIDVNLVASKSKFTPLHCAASTGQLEAVRMLLLQGADSKLKDGHGRQAQDVLCSGPKGKDILTVLREYDLCENKA</sequence>
<gene>
    <name evidence="4" type="ORF">B7P43_G09940</name>
</gene>
<dbReference type="AlphaFoldDB" id="A0A2J7QPJ3"/>
<dbReference type="Proteomes" id="UP000235965">
    <property type="component" value="Unassembled WGS sequence"/>
</dbReference>
<dbReference type="Gene3D" id="1.25.40.20">
    <property type="entry name" value="Ankyrin repeat-containing domain"/>
    <property type="match status" value="3"/>
</dbReference>
<reference evidence="4 5" key="1">
    <citation type="submission" date="2017-12" db="EMBL/GenBank/DDBJ databases">
        <title>Hemimetabolous genomes reveal molecular basis of termite eusociality.</title>
        <authorList>
            <person name="Harrison M.C."/>
            <person name="Jongepier E."/>
            <person name="Robertson H.M."/>
            <person name="Arning N."/>
            <person name="Bitard-Feildel T."/>
            <person name="Chao H."/>
            <person name="Childers C.P."/>
            <person name="Dinh H."/>
            <person name="Doddapaneni H."/>
            <person name="Dugan S."/>
            <person name="Gowin J."/>
            <person name="Greiner C."/>
            <person name="Han Y."/>
            <person name="Hu H."/>
            <person name="Hughes D.S.T."/>
            <person name="Huylmans A.-K."/>
            <person name="Kemena C."/>
            <person name="Kremer L.P.M."/>
            <person name="Lee S.L."/>
            <person name="Lopez-Ezquerra A."/>
            <person name="Mallet L."/>
            <person name="Monroy-Kuhn J.M."/>
            <person name="Moser A."/>
            <person name="Murali S.C."/>
            <person name="Muzny D.M."/>
            <person name="Otani S."/>
            <person name="Piulachs M.-D."/>
            <person name="Poelchau M."/>
            <person name="Qu J."/>
            <person name="Schaub F."/>
            <person name="Wada-Katsumata A."/>
            <person name="Worley K.C."/>
            <person name="Xie Q."/>
            <person name="Ylla G."/>
            <person name="Poulsen M."/>
            <person name="Gibbs R.A."/>
            <person name="Schal C."/>
            <person name="Richards S."/>
            <person name="Belles X."/>
            <person name="Korb J."/>
            <person name="Bornberg-Bauer E."/>
        </authorList>
    </citation>
    <scope>NUCLEOTIDE SEQUENCE [LARGE SCALE GENOMIC DNA]</scope>
    <source>
        <tissue evidence="4">Whole body</tissue>
    </source>
</reference>
<dbReference type="SUPFAM" id="SSF48403">
    <property type="entry name" value="Ankyrin repeat"/>
    <property type="match status" value="1"/>
</dbReference>
<dbReference type="PANTHER" id="PTHR24173:SF74">
    <property type="entry name" value="ANKYRIN REPEAT DOMAIN-CONTAINING PROTEIN 16"/>
    <property type="match status" value="1"/>
</dbReference>
<protein>
    <submittedName>
        <fullName evidence="4">Uncharacterized protein</fullName>
    </submittedName>
</protein>
<keyword evidence="1" id="KW-0677">Repeat</keyword>
<name>A0A2J7QPJ3_9NEOP</name>
<organism evidence="4 5">
    <name type="scientific">Cryptotermes secundus</name>
    <dbReference type="NCBI Taxonomy" id="105785"/>
    <lineage>
        <taxon>Eukaryota</taxon>
        <taxon>Metazoa</taxon>
        <taxon>Ecdysozoa</taxon>
        <taxon>Arthropoda</taxon>
        <taxon>Hexapoda</taxon>
        <taxon>Insecta</taxon>
        <taxon>Pterygota</taxon>
        <taxon>Neoptera</taxon>
        <taxon>Polyneoptera</taxon>
        <taxon>Dictyoptera</taxon>
        <taxon>Blattodea</taxon>
        <taxon>Blattoidea</taxon>
        <taxon>Termitoidae</taxon>
        <taxon>Kalotermitidae</taxon>
        <taxon>Cryptotermitinae</taxon>
        <taxon>Cryptotermes</taxon>
    </lineage>
</organism>
<dbReference type="Pfam" id="PF12796">
    <property type="entry name" value="Ank_2"/>
    <property type="match status" value="2"/>
</dbReference>
<feature type="repeat" description="ANK" evidence="3">
    <location>
        <begin position="309"/>
        <end position="331"/>
    </location>
</feature>
<feature type="repeat" description="ANK" evidence="3">
    <location>
        <begin position="208"/>
        <end position="231"/>
    </location>
</feature>
<evidence type="ECO:0000313" key="5">
    <source>
        <dbReference type="Proteomes" id="UP000235965"/>
    </source>
</evidence>
<dbReference type="Pfam" id="PF13637">
    <property type="entry name" value="Ank_4"/>
    <property type="match status" value="1"/>
</dbReference>
<accession>A0A2J7QPJ3</accession>
<dbReference type="SMART" id="SM00248">
    <property type="entry name" value="ANK"/>
    <property type="match status" value="7"/>
</dbReference>
<dbReference type="InterPro" id="IPR036770">
    <property type="entry name" value="Ankyrin_rpt-contain_sf"/>
</dbReference>
<evidence type="ECO:0000256" key="2">
    <source>
        <dbReference type="ARBA" id="ARBA00023043"/>
    </source>
</evidence>
<dbReference type="PROSITE" id="PS50297">
    <property type="entry name" value="ANK_REP_REGION"/>
    <property type="match status" value="5"/>
</dbReference>
<feature type="repeat" description="ANK" evidence="3">
    <location>
        <begin position="139"/>
        <end position="171"/>
    </location>
</feature>
<dbReference type="PANTHER" id="PTHR24173">
    <property type="entry name" value="ANKYRIN REPEAT CONTAINING"/>
    <property type="match status" value="1"/>
</dbReference>
<dbReference type="PROSITE" id="PS50088">
    <property type="entry name" value="ANK_REPEAT"/>
    <property type="match status" value="6"/>
</dbReference>
<comment type="caution">
    <text evidence="4">The sequence shown here is derived from an EMBL/GenBank/DDBJ whole genome shotgun (WGS) entry which is preliminary data.</text>
</comment>
<feature type="repeat" description="ANK" evidence="3">
    <location>
        <begin position="242"/>
        <end position="274"/>
    </location>
</feature>
<dbReference type="OrthoDB" id="194358at2759"/>
<keyword evidence="5" id="KW-1185">Reference proteome</keyword>
<dbReference type="InParanoid" id="A0A2J7QPJ3"/>
<keyword evidence="2 3" id="KW-0040">ANK repeat</keyword>
<dbReference type="PRINTS" id="PR01415">
    <property type="entry name" value="ANKYRIN"/>
</dbReference>
<feature type="repeat" description="ANK" evidence="3">
    <location>
        <begin position="276"/>
        <end position="308"/>
    </location>
</feature>
<evidence type="ECO:0000313" key="4">
    <source>
        <dbReference type="EMBL" id="PNF30506.1"/>
    </source>
</evidence>
<dbReference type="Pfam" id="PF00023">
    <property type="entry name" value="Ank"/>
    <property type="match status" value="1"/>
</dbReference>
<dbReference type="STRING" id="105785.A0A2J7QPJ3"/>
<dbReference type="InterPro" id="IPR002110">
    <property type="entry name" value="Ankyrin_rpt"/>
</dbReference>
<evidence type="ECO:0000256" key="3">
    <source>
        <dbReference type="PROSITE-ProRule" id="PRU00023"/>
    </source>
</evidence>